<evidence type="ECO:0000256" key="1">
    <source>
        <dbReference type="SAM" id="MobiDB-lite"/>
    </source>
</evidence>
<feature type="region of interest" description="Disordered" evidence="1">
    <location>
        <begin position="122"/>
        <end position="157"/>
    </location>
</feature>
<dbReference type="EMBL" id="JAACNH010000067">
    <property type="protein sequence ID" value="KAG8431792.1"/>
    <property type="molecule type" value="Genomic_DNA"/>
</dbReference>
<dbReference type="OrthoDB" id="9908982at2759"/>
<sequence>MGTDRMEQEILMDTPGRRWTLHETQTLLDLIWDMRLGPALTRKGYQNWDVFERLRVLLKRSSVRASSGEIKAQWQALKIKFWRLKRFANANPAPLAAITADFPFYKEMEQLLIPEKRSEICKREADSTSQDNVLPSTSFAESGLLSDDDMTDDGSMQEMPFDQEQFRQNINNQDPRDAPEGGAVARNEEQVAGGLAELEIGQSRQLQTTMERLVGGITQLVQSMERLCAVQEQLSIQLGYAYSIGGPVPCLNEKSGGRLHSQQMGKARENTLVVQGTRNSRVVRRSLRMKKPTVRYYP</sequence>
<name>A0A8T2III5_9PIPI</name>
<keyword evidence="4" id="KW-1185">Reference proteome</keyword>
<feature type="domain" description="Myb/SANT-like DNA-binding" evidence="2">
    <location>
        <begin position="17"/>
        <end position="111"/>
    </location>
</feature>
<proteinExistence type="predicted"/>
<evidence type="ECO:0000313" key="4">
    <source>
        <dbReference type="Proteomes" id="UP000812440"/>
    </source>
</evidence>
<comment type="caution">
    <text evidence="3">The sequence shown here is derived from an EMBL/GenBank/DDBJ whole genome shotgun (WGS) entry which is preliminary data.</text>
</comment>
<evidence type="ECO:0000313" key="3">
    <source>
        <dbReference type="EMBL" id="KAG8431792.1"/>
    </source>
</evidence>
<accession>A0A8T2III5</accession>
<protein>
    <recommendedName>
        <fullName evidence="2">Myb/SANT-like DNA-binding domain-containing protein</fullName>
    </recommendedName>
</protein>
<dbReference type="InterPro" id="IPR044822">
    <property type="entry name" value="Myb_DNA-bind_4"/>
</dbReference>
<organism evidence="3 4">
    <name type="scientific">Hymenochirus boettgeri</name>
    <name type="common">Congo dwarf clawed frog</name>
    <dbReference type="NCBI Taxonomy" id="247094"/>
    <lineage>
        <taxon>Eukaryota</taxon>
        <taxon>Metazoa</taxon>
        <taxon>Chordata</taxon>
        <taxon>Craniata</taxon>
        <taxon>Vertebrata</taxon>
        <taxon>Euteleostomi</taxon>
        <taxon>Amphibia</taxon>
        <taxon>Batrachia</taxon>
        <taxon>Anura</taxon>
        <taxon>Pipoidea</taxon>
        <taxon>Pipidae</taxon>
        <taxon>Pipinae</taxon>
        <taxon>Hymenochirus</taxon>
    </lineage>
</organism>
<reference evidence="3" key="1">
    <citation type="thesis" date="2020" institute="ProQuest LLC" country="789 East Eisenhower Parkway, Ann Arbor, MI, USA">
        <title>Comparative Genomics and Chromosome Evolution.</title>
        <authorList>
            <person name="Mudd A.B."/>
        </authorList>
    </citation>
    <scope>NUCLEOTIDE SEQUENCE</scope>
    <source>
        <strain evidence="3">Female2</strain>
        <tissue evidence="3">Blood</tissue>
    </source>
</reference>
<gene>
    <name evidence="3" type="ORF">GDO86_019907</name>
</gene>
<dbReference type="Proteomes" id="UP000812440">
    <property type="component" value="Unassembled WGS sequence"/>
</dbReference>
<dbReference type="AlphaFoldDB" id="A0A8T2III5"/>
<feature type="compositionally biased region" description="Polar residues" evidence="1">
    <location>
        <begin position="127"/>
        <end position="140"/>
    </location>
</feature>
<evidence type="ECO:0000259" key="2">
    <source>
        <dbReference type="Pfam" id="PF13837"/>
    </source>
</evidence>
<dbReference type="Pfam" id="PF13837">
    <property type="entry name" value="Myb_DNA-bind_4"/>
    <property type="match status" value="1"/>
</dbReference>